<keyword evidence="3" id="KW-1185">Reference proteome</keyword>
<protein>
    <submittedName>
        <fullName evidence="2">Rod-binding protein</fullName>
    </submittedName>
</protein>
<dbReference type="AlphaFoldDB" id="A0A1E3G3G2"/>
<reference evidence="3" key="1">
    <citation type="submission" date="2016-04" db="EMBL/GenBank/DDBJ databases">
        <title>The genome sequence project of a novel Fervidobacterium isolate from a hot spring in Thailand.</title>
        <authorList>
            <person name="Gonzalez J.M."/>
            <person name="Cuecas A."/>
            <person name="Kanoksilapatham W."/>
        </authorList>
    </citation>
    <scope>NUCLEOTIDE SEQUENCE [LARGE SCALE GENOMIC DNA]</scope>
    <source>
        <strain evidence="3">FC2004</strain>
    </source>
</reference>
<feature type="domain" description="Flagellar protein FlgJ N-terminal" evidence="1">
    <location>
        <begin position="38"/>
        <end position="85"/>
    </location>
</feature>
<dbReference type="Proteomes" id="UP000094570">
    <property type="component" value="Unassembled WGS sequence"/>
</dbReference>
<dbReference type="STRING" id="1008305.A4H02_03865"/>
<sequence length="124" mass="14199">MGNATQLGKLDTSSPEYQAKLRKVSEEFAAWYIYEIFKKMYNTIPKSGLIQESFGERWFREMLLQQYALKAARTDLKSVSDMVYKSLGGKQVKDQQVDRSESLKILNSLSSLGKLVPKKDEHGE</sequence>
<name>A0A1E3G3G2_9BACT</name>
<evidence type="ECO:0000259" key="1">
    <source>
        <dbReference type="Pfam" id="PF10135"/>
    </source>
</evidence>
<dbReference type="EMBL" id="LWAF01000004">
    <property type="protein sequence ID" value="ODN30784.1"/>
    <property type="molecule type" value="Genomic_DNA"/>
</dbReference>
<dbReference type="Pfam" id="PF10135">
    <property type="entry name" value="Rod-binding"/>
    <property type="match status" value="1"/>
</dbReference>
<evidence type="ECO:0000313" key="3">
    <source>
        <dbReference type="Proteomes" id="UP000094570"/>
    </source>
</evidence>
<proteinExistence type="predicted"/>
<organism evidence="2 3">
    <name type="scientific">Fervidobacterium thailandense</name>
    <dbReference type="NCBI Taxonomy" id="1008305"/>
    <lineage>
        <taxon>Bacteria</taxon>
        <taxon>Thermotogati</taxon>
        <taxon>Thermotogota</taxon>
        <taxon>Thermotogae</taxon>
        <taxon>Thermotogales</taxon>
        <taxon>Fervidobacteriaceae</taxon>
        <taxon>Fervidobacterium</taxon>
    </lineage>
</organism>
<dbReference type="InterPro" id="IPR019301">
    <property type="entry name" value="Flagellar_prot_FlgJ_N"/>
</dbReference>
<comment type="caution">
    <text evidence="2">The sequence shown here is derived from an EMBL/GenBank/DDBJ whole genome shotgun (WGS) entry which is preliminary data.</text>
</comment>
<gene>
    <name evidence="2" type="ORF">A4H02_03865</name>
</gene>
<accession>A0A1E3G3G2</accession>
<evidence type="ECO:0000313" key="2">
    <source>
        <dbReference type="EMBL" id="ODN30784.1"/>
    </source>
</evidence>